<evidence type="ECO:0000313" key="2">
    <source>
        <dbReference type="Proteomes" id="UP000095285"/>
    </source>
</evidence>
<dbReference type="AlphaFoldDB" id="A0A1I7VEW6"/>
<evidence type="ECO:0000313" key="3">
    <source>
        <dbReference type="WBParaSite" id="EN70_1790"/>
    </source>
</evidence>
<name>A0A1I7VEW6_LOALO</name>
<protein>
    <submittedName>
        <fullName evidence="3">Secreted protein</fullName>
    </submittedName>
</protein>
<dbReference type="Proteomes" id="UP000095285">
    <property type="component" value="Unassembled WGS sequence"/>
</dbReference>
<organism evidence="2 3">
    <name type="scientific">Loa loa</name>
    <name type="common">Eye worm</name>
    <name type="synonym">Filaria loa</name>
    <dbReference type="NCBI Taxonomy" id="7209"/>
    <lineage>
        <taxon>Eukaryota</taxon>
        <taxon>Metazoa</taxon>
        <taxon>Ecdysozoa</taxon>
        <taxon>Nematoda</taxon>
        <taxon>Chromadorea</taxon>
        <taxon>Rhabditida</taxon>
        <taxon>Spirurina</taxon>
        <taxon>Spiruromorpha</taxon>
        <taxon>Filarioidea</taxon>
        <taxon>Onchocercidae</taxon>
        <taxon>Loa</taxon>
    </lineage>
</organism>
<accession>A0A1S0TRW0</accession>
<reference evidence="3" key="2">
    <citation type="submission" date="2016-11" db="UniProtKB">
        <authorList>
            <consortium name="WormBaseParasite"/>
        </authorList>
    </citation>
    <scope>IDENTIFICATION</scope>
</reference>
<dbReference type="GeneID" id="9947168"/>
<reference evidence="1 2" key="1">
    <citation type="submission" date="2012-04" db="EMBL/GenBank/DDBJ databases">
        <title>The Genome Sequence of Loa loa.</title>
        <authorList>
            <consortium name="The Broad Institute Genome Sequencing Platform"/>
            <consortium name="Broad Institute Genome Sequencing Center for Infectious Disease"/>
            <person name="Nutman T.B."/>
            <person name="Fink D.L."/>
            <person name="Russ C."/>
            <person name="Young S."/>
            <person name="Zeng Q."/>
            <person name="Gargeya S."/>
            <person name="Alvarado L."/>
            <person name="Berlin A."/>
            <person name="Chapman S.B."/>
            <person name="Chen Z."/>
            <person name="Freedman E."/>
            <person name="Gellesch M."/>
            <person name="Goldberg J."/>
            <person name="Griggs A."/>
            <person name="Gujja S."/>
            <person name="Heilman E.R."/>
            <person name="Heiman D."/>
            <person name="Howarth C."/>
            <person name="Mehta T."/>
            <person name="Neiman D."/>
            <person name="Pearson M."/>
            <person name="Roberts A."/>
            <person name="Saif S."/>
            <person name="Shea T."/>
            <person name="Shenoy N."/>
            <person name="Sisk P."/>
            <person name="Stolte C."/>
            <person name="Sykes S."/>
            <person name="White J."/>
            <person name="Yandava C."/>
            <person name="Haas B."/>
            <person name="Henn M.R."/>
            <person name="Nusbaum C."/>
            <person name="Birren B."/>
        </authorList>
    </citation>
    <scope>NUCLEOTIDE SEQUENCE [LARGE SCALE GENOMIC DNA]</scope>
</reference>
<dbReference type="WBParaSite" id="EN70_1790">
    <property type="protein sequence ID" value="EN70_1790"/>
    <property type="gene ID" value="EN70_1790"/>
</dbReference>
<dbReference type="CTD" id="9947168"/>
<evidence type="ECO:0000313" key="1">
    <source>
        <dbReference type="EMBL" id="EFO18767.1"/>
    </source>
</evidence>
<dbReference type="KEGG" id="loa:LOAG_09727"/>
<keyword evidence="2" id="KW-1185">Reference proteome</keyword>
<proteinExistence type="predicted"/>
<dbReference type="EMBL" id="JH712112">
    <property type="protein sequence ID" value="EFO18767.1"/>
    <property type="molecule type" value="Genomic_DNA"/>
</dbReference>
<accession>A0A1I7VEW6</accession>
<dbReference type="RefSeq" id="XP_003145303.1">
    <property type="nucleotide sequence ID" value="XM_003145255.2"/>
</dbReference>
<gene>
    <name evidence="1 3" type="ORF">LOAG_09727</name>
</gene>
<sequence length="126" mass="14138">MFNIELGHWNYLSRLLIILRRKAIKNVPGKCVAQRQRKCSNASDKLLNASEGDTPAPNYDHTVLVLAATLTLQRDLRLCYSYNCGMCDTRGHSSNTDHLSNALPENQIDVIILGHPSFLQHPPQSI</sequence>